<evidence type="ECO:0000256" key="1">
    <source>
        <dbReference type="ARBA" id="ARBA00004196"/>
    </source>
</evidence>
<evidence type="ECO:0000313" key="7">
    <source>
        <dbReference type="EMBL" id="MBB4675322.1"/>
    </source>
</evidence>
<feature type="chain" id="PRO_5031485621" evidence="5">
    <location>
        <begin position="24"/>
        <end position="328"/>
    </location>
</feature>
<dbReference type="PANTHER" id="PTHR30532:SF21">
    <property type="entry name" value="SIDEROPHORE-BINDING LIPOPROTEIN YFIY-RELATED"/>
    <property type="match status" value="1"/>
</dbReference>
<comment type="subcellular location">
    <subcellularLocation>
        <location evidence="1">Cell envelope</location>
    </subcellularLocation>
</comment>
<organism evidence="7 8">
    <name type="scientific">Crossiella cryophila</name>
    <dbReference type="NCBI Taxonomy" id="43355"/>
    <lineage>
        <taxon>Bacteria</taxon>
        <taxon>Bacillati</taxon>
        <taxon>Actinomycetota</taxon>
        <taxon>Actinomycetes</taxon>
        <taxon>Pseudonocardiales</taxon>
        <taxon>Pseudonocardiaceae</taxon>
        <taxon>Crossiella</taxon>
    </lineage>
</organism>
<dbReference type="Pfam" id="PF01497">
    <property type="entry name" value="Peripla_BP_2"/>
    <property type="match status" value="1"/>
</dbReference>
<dbReference type="Gene3D" id="3.40.50.1980">
    <property type="entry name" value="Nitrogenase molybdenum iron protein domain"/>
    <property type="match status" value="2"/>
</dbReference>
<dbReference type="AlphaFoldDB" id="A0A7W7FRN1"/>
<keyword evidence="3" id="KW-0813">Transport</keyword>
<evidence type="ECO:0000256" key="2">
    <source>
        <dbReference type="ARBA" id="ARBA00008814"/>
    </source>
</evidence>
<evidence type="ECO:0000313" key="8">
    <source>
        <dbReference type="Proteomes" id="UP000533598"/>
    </source>
</evidence>
<protein>
    <submittedName>
        <fullName evidence="7">Iron complex transport system substrate-binding protein</fullName>
    </submittedName>
</protein>
<reference evidence="7 8" key="1">
    <citation type="submission" date="2020-08" db="EMBL/GenBank/DDBJ databases">
        <title>Sequencing the genomes of 1000 actinobacteria strains.</title>
        <authorList>
            <person name="Klenk H.-P."/>
        </authorList>
    </citation>
    <scope>NUCLEOTIDE SEQUENCE [LARGE SCALE GENOMIC DNA]</scope>
    <source>
        <strain evidence="7 8">DSM 44230</strain>
    </source>
</reference>
<dbReference type="PROSITE" id="PS50983">
    <property type="entry name" value="FE_B12_PBP"/>
    <property type="match status" value="1"/>
</dbReference>
<keyword evidence="8" id="KW-1185">Reference proteome</keyword>
<comment type="similarity">
    <text evidence="2">Belongs to the bacterial solute-binding protein 8 family.</text>
</comment>
<dbReference type="InterPro" id="IPR002491">
    <property type="entry name" value="ABC_transptr_periplasmic_BD"/>
</dbReference>
<dbReference type="Proteomes" id="UP000533598">
    <property type="component" value="Unassembled WGS sequence"/>
</dbReference>
<dbReference type="GO" id="GO:1901678">
    <property type="term" value="P:iron coordination entity transport"/>
    <property type="evidence" value="ECO:0007669"/>
    <property type="project" value="UniProtKB-ARBA"/>
</dbReference>
<proteinExistence type="inferred from homology"/>
<dbReference type="RefSeq" id="WP_185001310.1">
    <property type="nucleotide sequence ID" value="NZ_BAAAUI010000006.1"/>
</dbReference>
<evidence type="ECO:0000256" key="4">
    <source>
        <dbReference type="ARBA" id="ARBA00022729"/>
    </source>
</evidence>
<dbReference type="SUPFAM" id="SSF53807">
    <property type="entry name" value="Helical backbone' metal receptor"/>
    <property type="match status" value="1"/>
</dbReference>
<gene>
    <name evidence="7" type="ORF">HNR67_001440</name>
</gene>
<dbReference type="PROSITE" id="PS51257">
    <property type="entry name" value="PROKAR_LIPOPROTEIN"/>
    <property type="match status" value="1"/>
</dbReference>
<keyword evidence="4 5" id="KW-0732">Signal</keyword>
<dbReference type="EMBL" id="JACHMH010000001">
    <property type="protein sequence ID" value="MBB4675322.1"/>
    <property type="molecule type" value="Genomic_DNA"/>
</dbReference>
<dbReference type="GO" id="GO:0030288">
    <property type="term" value="C:outer membrane-bounded periplasmic space"/>
    <property type="evidence" value="ECO:0007669"/>
    <property type="project" value="TreeGrafter"/>
</dbReference>
<feature type="signal peptide" evidence="5">
    <location>
        <begin position="1"/>
        <end position="23"/>
    </location>
</feature>
<evidence type="ECO:0000256" key="3">
    <source>
        <dbReference type="ARBA" id="ARBA00022448"/>
    </source>
</evidence>
<evidence type="ECO:0000256" key="5">
    <source>
        <dbReference type="SAM" id="SignalP"/>
    </source>
</evidence>
<accession>A0A7W7FRN1</accession>
<dbReference type="PANTHER" id="PTHR30532">
    <property type="entry name" value="IRON III DICITRATE-BINDING PERIPLASMIC PROTEIN"/>
    <property type="match status" value="1"/>
</dbReference>
<sequence>MTRPSLAVLAAATALLVSSCGGGGTPQTGTTSAGESVAGFPRTVEHAMGKTTIEKQPVKVAALDSSYVDAVFALETQLAAYTLFPASGEKFPDYLKAEADKYAKNAKPVGELEQTKLEQVLVAEPDLILSAKVRHENLYSVLSARKPTVFSAETGKTWKDNIRLAGKALGKEQLAETKIKAYEDRAAKVGAAIKAKAGKTPTVSVVRFVDGPTRAYSMNSFIGIVLKDTGLGRPADQNDPNAAQIFVELSPENILRADGDQVFVTAFPDPKGGSAKAKEKFQANPLWAQLKGQVHEVSDTTWISSVSLQGAHVVLDDLAKAFGVDPGK</sequence>
<evidence type="ECO:0000259" key="6">
    <source>
        <dbReference type="PROSITE" id="PS50983"/>
    </source>
</evidence>
<feature type="domain" description="Fe/B12 periplasmic-binding" evidence="6">
    <location>
        <begin position="59"/>
        <end position="326"/>
    </location>
</feature>
<dbReference type="CDD" id="cd01146">
    <property type="entry name" value="FhuD"/>
    <property type="match status" value="1"/>
</dbReference>
<dbReference type="InterPro" id="IPR051313">
    <property type="entry name" value="Bact_iron-sidero_bind"/>
</dbReference>
<comment type="caution">
    <text evidence="7">The sequence shown here is derived from an EMBL/GenBank/DDBJ whole genome shotgun (WGS) entry which is preliminary data.</text>
</comment>
<name>A0A7W7FRN1_9PSEU</name>